<evidence type="ECO:0000256" key="17">
    <source>
        <dbReference type="HAMAP-Rule" id="MF_01965"/>
    </source>
</evidence>
<keyword evidence="12 17" id="KW-0456">Lyase</keyword>
<comment type="similarity">
    <text evidence="18">Belongs to the NnrE/AIBP family.</text>
</comment>
<evidence type="ECO:0000313" key="20">
    <source>
        <dbReference type="EMBL" id="USF23402.1"/>
    </source>
</evidence>
<feature type="binding site" evidence="18">
    <location>
        <position position="158"/>
    </location>
    <ligand>
        <name>K(+)</name>
        <dbReference type="ChEBI" id="CHEBI:29103"/>
    </ligand>
</feature>
<dbReference type="CDD" id="cd01171">
    <property type="entry name" value="YXKO-related"/>
    <property type="match status" value="1"/>
</dbReference>
<sequence length="494" mass="54370">MYVLSCNDIYEMEKEVKSIYGISETILMENAGAALFNFIKKTADKNSKMLILAGPGNNGGDGFVLMRHLRVNGYNADLYYPVNDNKYNKTAQTNLNILNNLNIPLYDLSTLNNIDNYNIIIDALFGIGLKRNLSGIYKDIIEKVNQTNALKIAVDISSGLVSDSSEAAECVFNADYTISFSTLKYCHTLYPAKKYSGNIITTNISIPDNIISQYKHDIFIDEYNKPALKKRPADSHKGTFGKVTLIGGNVEMAGAVKIAAVSAMHSGCGLITLCHPNTLDRNFISDIPEIMTKSFDYNEPALICDFINHSSTVYTIGNGMGRSKAVKDFILHILKNTLKPVIIDADAINALSLNELNNIQSEAVITPHLAEFARLINKDINEVKKDKVKLAKEFADKYNIYLILKSAETIIAVPNDKVYILNTGNTALSKGGSGDALCGLAASLFAQGYSLKNTCILAAYILGKSAEKAVEKNNPAYLCITQIIDYYNEVFNEF</sequence>
<dbReference type="GO" id="GO:0005524">
    <property type="term" value="F:ATP binding"/>
    <property type="evidence" value="ECO:0007669"/>
    <property type="project" value="UniProtKB-UniRule"/>
</dbReference>
<comment type="function">
    <text evidence="14 19">Bifunctional enzyme that catalyzes the epimerization of the S- and R-forms of NAD(P)HX and the dehydration of the S-form of NAD(P)HX at the expense of ADP, which is converted to AMP. This allows the repair of both epimers of NAD(P)HX, a damaged form of NAD(P)H that is a result of enzymatic or heat-dependent hydration.</text>
</comment>
<dbReference type="EC" id="5.1.99.6" evidence="19"/>
<feature type="binding site" evidence="18">
    <location>
        <position position="58"/>
    </location>
    <ligand>
        <name>K(+)</name>
        <dbReference type="ChEBI" id="CHEBI:29103"/>
    </ligand>
</feature>
<comment type="subunit">
    <text evidence="17">Homotetramer.</text>
</comment>
<feature type="binding site" evidence="17">
    <location>
        <position position="319"/>
    </location>
    <ligand>
        <name>(6S)-NADPHX</name>
        <dbReference type="ChEBI" id="CHEBI:64076"/>
    </ligand>
</feature>
<dbReference type="InterPro" id="IPR030677">
    <property type="entry name" value="Nnr"/>
</dbReference>
<dbReference type="NCBIfam" id="TIGR00197">
    <property type="entry name" value="yjeF_nterm"/>
    <property type="match status" value="1"/>
</dbReference>
<proteinExistence type="inferred from homology"/>
<evidence type="ECO:0000256" key="10">
    <source>
        <dbReference type="ARBA" id="ARBA00023027"/>
    </source>
</evidence>
<dbReference type="eggNOG" id="COG0063">
    <property type="taxonomic scope" value="Bacteria"/>
</dbReference>
<feature type="binding site" evidence="17">
    <location>
        <position position="434"/>
    </location>
    <ligand>
        <name>AMP</name>
        <dbReference type="ChEBI" id="CHEBI:456215"/>
    </ligand>
</feature>
<keyword evidence="8 17" id="KW-0521">NADP</keyword>
<evidence type="ECO:0000256" key="15">
    <source>
        <dbReference type="ARBA" id="ARBA00048238"/>
    </source>
</evidence>
<comment type="catalytic activity">
    <reaction evidence="2 18 19">
        <text>(6R)-NADPHX = (6S)-NADPHX</text>
        <dbReference type="Rhea" id="RHEA:32227"/>
        <dbReference type="ChEBI" id="CHEBI:64076"/>
        <dbReference type="ChEBI" id="CHEBI:64077"/>
        <dbReference type="EC" id="5.1.99.6"/>
    </reaction>
</comment>
<keyword evidence="21" id="KW-1185">Reference proteome</keyword>
<keyword evidence="10 17" id="KW-0520">NAD</keyword>
<dbReference type="PIRSF" id="PIRSF017184">
    <property type="entry name" value="Nnr"/>
    <property type="match status" value="1"/>
</dbReference>
<dbReference type="RefSeq" id="WP_023276469.1">
    <property type="nucleotide sequence ID" value="NZ_CP097562.1"/>
</dbReference>
<dbReference type="Pfam" id="PF01256">
    <property type="entry name" value="Carb_kinase"/>
    <property type="match status" value="1"/>
</dbReference>
<feature type="binding site" evidence="17">
    <location>
        <begin position="405"/>
        <end position="409"/>
    </location>
    <ligand>
        <name>AMP</name>
        <dbReference type="ChEBI" id="CHEBI:456215"/>
    </ligand>
</feature>
<evidence type="ECO:0000256" key="18">
    <source>
        <dbReference type="HAMAP-Rule" id="MF_01966"/>
    </source>
</evidence>
<evidence type="ECO:0000256" key="9">
    <source>
        <dbReference type="ARBA" id="ARBA00022958"/>
    </source>
</evidence>
<dbReference type="PROSITE" id="PS51383">
    <property type="entry name" value="YJEF_C_3"/>
    <property type="match status" value="1"/>
</dbReference>
<feature type="binding site" evidence="18">
    <location>
        <begin position="126"/>
        <end position="132"/>
    </location>
    <ligand>
        <name>(6S)-NADPHX</name>
        <dbReference type="ChEBI" id="CHEBI:64076"/>
    </ligand>
</feature>
<reference evidence="20" key="2">
    <citation type="submission" date="2022-05" db="EMBL/GenBank/DDBJ databases">
        <authorList>
            <person name="Proctor A.L."/>
            <person name="Phillips G.J."/>
            <person name="Wannemuehler M.J."/>
        </authorList>
    </citation>
    <scope>NUCLEOTIDE SEQUENCE</scope>
    <source>
        <strain evidence="20">ASF457</strain>
    </source>
</reference>
<evidence type="ECO:0000313" key="21">
    <source>
        <dbReference type="Proteomes" id="UP000017429"/>
    </source>
</evidence>
<comment type="similarity">
    <text evidence="3 19">In the N-terminal section; belongs to the NnrE/AIBP family.</text>
</comment>
<feature type="binding site" evidence="18">
    <location>
        <position position="137"/>
    </location>
    <ligand>
        <name>(6S)-NADPHX</name>
        <dbReference type="ChEBI" id="CHEBI:64076"/>
    </ligand>
</feature>
<dbReference type="AlphaFoldDB" id="V2QB22"/>
<dbReference type="GO" id="GO:0110051">
    <property type="term" value="P:metabolite repair"/>
    <property type="evidence" value="ECO:0007669"/>
    <property type="project" value="TreeGrafter"/>
</dbReference>
<dbReference type="GO" id="GO:0052855">
    <property type="term" value="F:ADP-dependent NAD(P)H-hydrate dehydratase activity"/>
    <property type="evidence" value="ECO:0007669"/>
    <property type="project" value="UniProtKB-UniRule"/>
</dbReference>
<comment type="function">
    <text evidence="18">Catalyzes the epimerization of the S- and R-forms of NAD(P)HX, a damaged form of NAD(P)H that is a result of enzymatic or heat-dependent hydration. This is a prerequisite for the S-specific NAD(P)H-hydrate dehydratase to allow the repair of both epimers of NAD(P)HX.</text>
</comment>
<comment type="catalytic activity">
    <reaction evidence="16 17 19">
        <text>(6S)-NADPHX + ADP = AMP + phosphate + NADPH + H(+)</text>
        <dbReference type="Rhea" id="RHEA:32235"/>
        <dbReference type="ChEBI" id="CHEBI:15378"/>
        <dbReference type="ChEBI" id="CHEBI:43474"/>
        <dbReference type="ChEBI" id="CHEBI:57783"/>
        <dbReference type="ChEBI" id="CHEBI:64076"/>
        <dbReference type="ChEBI" id="CHEBI:456215"/>
        <dbReference type="ChEBI" id="CHEBI:456216"/>
        <dbReference type="EC" id="4.2.1.136"/>
    </reaction>
</comment>
<dbReference type="PROSITE" id="PS51385">
    <property type="entry name" value="YJEF_N"/>
    <property type="match status" value="1"/>
</dbReference>
<comment type="cofactor">
    <cofactor evidence="18 19">
        <name>K(+)</name>
        <dbReference type="ChEBI" id="CHEBI:29103"/>
    </cofactor>
    <text evidence="18 19">Binds 1 potassium ion per subunit.</text>
</comment>
<dbReference type="Pfam" id="PF03853">
    <property type="entry name" value="YjeF_N"/>
    <property type="match status" value="1"/>
</dbReference>
<organism evidence="20 21">
    <name type="scientific">Mucispirillum schaedleri ASF457</name>
    <dbReference type="NCBI Taxonomy" id="1379858"/>
    <lineage>
        <taxon>Bacteria</taxon>
        <taxon>Pseudomonadati</taxon>
        <taxon>Deferribacterota</taxon>
        <taxon>Deferribacteres</taxon>
        <taxon>Deferribacterales</taxon>
        <taxon>Mucispirillaceae</taxon>
        <taxon>Mucispirillum</taxon>
    </lineage>
</organism>
<comment type="cofactor">
    <cofactor evidence="17">
        <name>Mg(2+)</name>
        <dbReference type="ChEBI" id="CHEBI:18420"/>
    </cofactor>
</comment>
<feature type="binding site" evidence="18">
    <location>
        <begin position="57"/>
        <end position="61"/>
    </location>
    <ligand>
        <name>(6S)-NADPHX</name>
        <dbReference type="ChEBI" id="CHEBI:64076"/>
    </ligand>
</feature>
<accession>V2QB22</accession>
<protein>
    <recommendedName>
        <fullName evidence="19">Bifunctional NAD(P)H-hydrate repair enzyme</fullName>
    </recommendedName>
    <alternativeName>
        <fullName evidence="19">Nicotinamide nucleotide repair protein</fullName>
    </alternativeName>
    <domain>
        <recommendedName>
            <fullName evidence="19">ADP-dependent (S)-NAD(P)H-hydrate dehydratase</fullName>
            <ecNumber evidence="19">4.2.1.136</ecNumber>
        </recommendedName>
        <alternativeName>
            <fullName evidence="19">ADP-dependent NAD(P)HX dehydratase</fullName>
        </alternativeName>
    </domain>
    <domain>
        <recommendedName>
            <fullName evidence="19">NAD(P)H-hydrate epimerase</fullName>
            <ecNumber evidence="19">5.1.99.6</ecNumber>
        </recommendedName>
    </domain>
</protein>
<dbReference type="EMBL" id="CP097562">
    <property type="protein sequence ID" value="USF23402.1"/>
    <property type="molecule type" value="Genomic_DNA"/>
</dbReference>
<dbReference type="HAMAP" id="MF_01966">
    <property type="entry name" value="NADHX_epimerase"/>
    <property type="match status" value="1"/>
</dbReference>
<comment type="catalytic activity">
    <reaction evidence="15 17 19">
        <text>(6S)-NADHX + ADP = AMP + phosphate + NADH + H(+)</text>
        <dbReference type="Rhea" id="RHEA:32223"/>
        <dbReference type="ChEBI" id="CHEBI:15378"/>
        <dbReference type="ChEBI" id="CHEBI:43474"/>
        <dbReference type="ChEBI" id="CHEBI:57945"/>
        <dbReference type="ChEBI" id="CHEBI:64074"/>
        <dbReference type="ChEBI" id="CHEBI:456215"/>
        <dbReference type="ChEBI" id="CHEBI:456216"/>
        <dbReference type="EC" id="4.2.1.136"/>
    </reaction>
</comment>
<feature type="binding site" evidence="17">
    <location>
        <position position="435"/>
    </location>
    <ligand>
        <name>(6S)-NADPHX</name>
        <dbReference type="ChEBI" id="CHEBI:64076"/>
    </ligand>
</feature>
<dbReference type="EC" id="4.2.1.136" evidence="19"/>
<dbReference type="PANTHER" id="PTHR12592:SF0">
    <property type="entry name" value="ATP-DEPENDENT (S)-NAD(P)H-HYDRATE DEHYDRATASE"/>
    <property type="match status" value="1"/>
</dbReference>
<keyword evidence="13" id="KW-0511">Multifunctional enzyme</keyword>
<reference evidence="20" key="1">
    <citation type="journal article" date="2014" name="Genome Announc.">
        <title>Draft genome sequences of the altered schaedler flora, a defined bacterial community from gnotobiotic mice.</title>
        <authorList>
            <person name="Wannemuehler M.J."/>
            <person name="Overstreet A.M."/>
            <person name="Ward D.V."/>
            <person name="Phillips G.J."/>
        </authorList>
    </citation>
    <scope>NUCLEOTIDE SEQUENCE</scope>
    <source>
        <strain evidence="20">ASF457</strain>
    </source>
</reference>
<evidence type="ECO:0000256" key="13">
    <source>
        <dbReference type="ARBA" id="ARBA00023268"/>
    </source>
</evidence>
<evidence type="ECO:0000256" key="12">
    <source>
        <dbReference type="ARBA" id="ARBA00023239"/>
    </source>
</evidence>
<dbReference type="InterPro" id="IPR004443">
    <property type="entry name" value="YjeF_N_dom"/>
</dbReference>
<dbReference type="KEGG" id="msch:N508_000461"/>
<keyword evidence="5 18" id="KW-0479">Metal-binding</keyword>
<feature type="binding site" evidence="17">
    <location>
        <position position="255"/>
    </location>
    <ligand>
        <name>(6S)-NADPHX</name>
        <dbReference type="ChEBI" id="CHEBI:64076"/>
    </ligand>
</feature>
<name>V2QB22_9BACT</name>
<dbReference type="OrthoDB" id="9806925at2"/>
<keyword evidence="9 18" id="KW-0630">Potassium</keyword>
<feature type="binding site" evidence="17">
    <location>
        <position position="368"/>
    </location>
    <ligand>
        <name>(6S)-NADPHX</name>
        <dbReference type="ChEBI" id="CHEBI:64076"/>
    </ligand>
</feature>
<dbReference type="PANTHER" id="PTHR12592">
    <property type="entry name" value="ATP-DEPENDENT (S)-NAD(P)H-HYDRATE DEHYDRATASE FAMILY MEMBER"/>
    <property type="match status" value="1"/>
</dbReference>
<comment type="catalytic activity">
    <reaction evidence="1 18 19">
        <text>(6R)-NADHX = (6S)-NADHX</text>
        <dbReference type="Rhea" id="RHEA:32215"/>
        <dbReference type="ChEBI" id="CHEBI:64074"/>
        <dbReference type="ChEBI" id="CHEBI:64075"/>
        <dbReference type="EC" id="5.1.99.6"/>
    </reaction>
</comment>
<comment type="function">
    <text evidence="17">Catalyzes the dehydration of the S-form of NAD(P)HX at the expense of ADP, which is converted to AMP. Together with NAD(P)HX epimerase, which catalyzes the epimerization of the S- and R-forms, the enzyme allows the repair of both epimers of NAD(P)HX, a damaged form of NAD(P)H that is a result of enzymatic or heat-dependent hydration.</text>
</comment>
<reference evidence="20" key="3">
    <citation type="submission" date="2022-06" db="EMBL/GenBank/DDBJ databases">
        <title>Resources to Facilitate Use of the Altered Schaedler Flora (ASF) Mouse Model to Study Microbiome Function.</title>
        <authorList>
            <person name="Proctor A."/>
            <person name="Parvinroo S."/>
            <person name="Richie T."/>
            <person name="Jia X."/>
            <person name="Lee S.T.M."/>
            <person name="Karp P.D."/>
            <person name="Paley S."/>
            <person name="Kostic A.D."/>
            <person name="Pierre J.F."/>
            <person name="Wannemuehler M.J."/>
            <person name="Phillips G.J."/>
        </authorList>
    </citation>
    <scope>NUCLEOTIDE SEQUENCE</scope>
    <source>
        <strain evidence="20">ASF457</strain>
    </source>
</reference>
<dbReference type="SUPFAM" id="SSF53613">
    <property type="entry name" value="Ribokinase-like"/>
    <property type="match status" value="1"/>
</dbReference>
<evidence type="ECO:0000256" key="2">
    <source>
        <dbReference type="ARBA" id="ARBA00000909"/>
    </source>
</evidence>
<comment type="similarity">
    <text evidence="17">Belongs to the NnrD/CARKD family.</text>
</comment>
<dbReference type="Proteomes" id="UP000017429">
    <property type="component" value="Chromosome"/>
</dbReference>
<evidence type="ECO:0000256" key="4">
    <source>
        <dbReference type="ARBA" id="ARBA00009524"/>
    </source>
</evidence>
<feature type="binding site" evidence="18">
    <location>
        <position position="155"/>
    </location>
    <ligand>
        <name>(6S)-NADPHX</name>
        <dbReference type="ChEBI" id="CHEBI:64076"/>
    </ligand>
</feature>
<dbReference type="SUPFAM" id="SSF64153">
    <property type="entry name" value="YjeF N-terminal domain-like"/>
    <property type="match status" value="1"/>
</dbReference>
<dbReference type="GO" id="GO:0046496">
    <property type="term" value="P:nicotinamide nucleotide metabolic process"/>
    <property type="evidence" value="ECO:0007669"/>
    <property type="project" value="UniProtKB-UniRule"/>
</dbReference>
<dbReference type="InterPro" id="IPR000631">
    <property type="entry name" value="CARKD"/>
</dbReference>
<keyword evidence="6 17" id="KW-0547">Nucleotide-binding</keyword>
<keyword evidence="11 18" id="KW-0413">Isomerase</keyword>
<dbReference type="InterPro" id="IPR029056">
    <property type="entry name" value="Ribokinase-like"/>
</dbReference>
<comment type="similarity">
    <text evidence="4 19">In the C-terminal section; belongs to the NnrD/CARKD family.</text>
</comment>
<gene>
    <name evidence="20" type="primary">nnr</name>
    <name evidence="17" type="synonym">nnrD</name>
    <name evidence="18" type="synonym">nnrE</name>
    <name evidence="20" type="ORF">N508_000461</name>
</gene>
<keyword evidence="7 17" id="KW-0067">ATP-binding</keyword>
<evidence type="ECO:0000256" key="14">
    <source>
        <dbReference type="ARBA" id="ARBA00025153"/>
    </source>
</evidence>
<dbReference type="NCBIfam" id="TIGR00196">
    <property type="entry name" value="yjeF_cterm"/>
    <property type="match status" value="1"/>
</dbReference>
<evidence type="ECO:0000256" key="3">
    <source>
        <dbReference type="ARBA" id="ARBA00006001"/>
    </source>
</evidence>
<evidence type="ECO:0000256" key="7">
    <source>
        <dbReference type="ARBA" id="ARBA00022840"/>
    </source>
</evidence>
<dbReference type="eggNOG" id="COG0062">
    <property type="taxonomic scope" value="Bacteria"/>
</dbReference>
<evidence type="ECO:0000256" key="19">
    <source>
        <dbReference type="PIRNR" id="PIRNR017184"/>
    </source>
</evidence>
<evidence type="ECO:0000256" key="16">
    <source>
        <dbReference type="ARBA" id="ARBA00049209"/>
    </source>
</evidence>
<dbReference type="GO" id="GO:0052856">
    <property type="term" value="F:NAD(P)HX epimerase activity"/>
    <property type="evidence" value="ECO:0007669"/>
    <property type="project" value="UniProtKB-UniRule"/>
</dbReference>
<evidence type="ECO:0000256" key="6">
    <source>
        <dbReference type="ARBA" id="ARBA00022741"/>
    </source>
</evidence>
<dbReference type="Gene3D" id="3.40.50.10260">
    <property type="entry name" value="YjeF N-terminal domain"/>
    <property type="match status" value="1"/>
</dbReference>
<evidence type="ECO:0000256" key="8">
    <source>
        <dbReference type="ARBA" id="ARBA00022857"/>
    </source>
</evidence>
<dbReference type="GO" id="GO:0046872">
    <property type="term" value="F:metal ion binding"/>
    <property type="evidence" value="ECO:0007669"/>
    <property type="project" value="UniProtKB-UniRule"/>
</dbReference>
<evidence type="ECO:0000256" key="1">
    <source>
        <dbReference type="ARBA" id="ARBA00000013"/>
    </source>
</evidence>
<dbReference type="HAMAP" id="MF_01965">
    <property type="entry name" value="NADHX_dehydratase"/>
    <property type="match status" value="1"/>
</dbReference>
<evidence type="ECO:0000256" key="11">
    <source>
        <dbReference type="ARBA" id="ARBA00023235"/>
    </source>
</evidence>
<dbReference type="InterPro" id="IPR036652">
    <property type="entry name" value="YjeF_N_dom_sf"/>
</dbReference>
<dbReference type="Gene3D" id="3.40.1190.20">
    <property type="match status" value="1"/>
</dbReference>
<feature type="binding site" evidence="18">
    <location>
        <position position="122"/>
    </location>
    <ligand>
        <name>K(+)</name>
        <dbReference type="ChEBI" id="CHEBI:29103"/>
    </ligand>
</feature>
<evidence type="ECO:0000256" key="5">
    <source>
        <dbReference type="ARBA" id="ARBA00022723"/>
    </source>
</evidence>